<gene>
    <name evidence="2" type="ORF">BHAOGJBA_1665</name>
</gene>
<reference evidence="2" key="1">
    <citation type="journal article" date="2016" name="Front. Microbiol.">
        <title>Genome Sequence of the Piezophilic, Mesophilic Sulfate-Reducing Bacterium Desulfovibrio indicus J2T.</title>
        <authorList>
            <person name="Cao J."/>
            <person name="Maignien L."/>
            <person name="Shao Z."/>
            <person name="Alain K."/>
            <person name="Jebbar M."/>
        </authorList>
    </citation>
    <scope>NUCLEOTIDE SEQUENCE</scope>
    <source>
        <strain evidence="2">DSM 16372</strain>
    </source>
</reference>
<evidence type="ECO:0000313" key="2">
    <source>
        <dbReference type="EMBL" id="GJD88152.1"/>
    </source>
</evidence>
<protein>
    <recommendedName>
        <fullName evidence="1">DUF6894 domain-containing protein</fullName>
    </recommendedName>
</protein>
<organism evidence="2 3">
    <name type="scientific">Methylobacterium hispanicum</name>
    <dbReference type="NCBI Taxonomy" id="270350"/>
    <lineage>
        <taxon>Bacteria</taxon>
        <taxon>Pseudomonadati</taxon>
        <taxon>Pseudomonadota</taxon>
        <taxon>Alphaproteobacteria</taxon>
        <taxon>Hyphomicrobiales</taxon>
        <taxon>Methylobacteriaceae</taxon>
        <taxon>Methylobacterium</taxon>
    </lineage>
</organism>
<proteinExistence type="predicted"/>
<comment type="caution">
    <text evidence="2">The sequence shown here is derived from an EMBL/GenBank/DDBJ whole genome shotgun (WGS) entry which is preliminary data.</text>
</comment>
<dbReference type="EMBL" id="BPQO01000006">
    <property type="protein sequence ID" value="GJD88152.1"/>
    <property type="molecule type" value="Genomic_DNA"/>
</dbReference>
<evidence type="ECO:0000313" key="3">
    <source>
        <dbReference type="Proteomes" id="UP001055247"/>
    </source>
</evidence>
<dbReference type="Proteomes" id="UP001055247">
    <property type="component" value="Unassembled WGS sequence"/>
</dbReference>
<dbReference type="RefSeq" id="WP_066926197.1">
    <property type="nucleotide sequence ID" value="NZ_BPQO01000006.1"/>
</dbReference>
<sequence length="82" mass="8960">MPLYTVDTDDAGDFVPGDAEAGFDCPRKARTEAHRVLGSMTHCALPDGEHRVLRAIVRDETGQEIYVATVTFAGEWKIPLAT</sequence>
<name>A0AAV4ZIY5_9HYPH</name>
<accession>A0AAV4ZIY5</accession>
<evidence type="ECO:0000259" key="1">
    <source>
        <dbReference type="Pfam" id="PF21834"/>
    </source>
</evidence>
<reference evidence="2" key="2">
    <citation type="submission" date="2021-08" db="EMBL/GenBank/DDBJ databases">
        <authorList>
            <person name="Tani A."/>
            <person name="Ola A."/>
            <person name="Ogura Y."/>
            <person name="Katsura K."/>
            <person name="Hayashi T."/>
        </authorList>
    </citation>
    <scope>NUCLEOTIDE SEQUENCE</scope>
    <source>
        <strain evidence="2">DSM 16372</strain>
    </source>
</reference>
<keyword evidence="3" id="KW-1185">Reference proteome</keyword>
<feature type="domain" description="DUF6894" evidence="1">
    <location>
        <begin position="4"/>
        <end position="71"/>
    </location>
</feature>
<dbReference type="Pfam" id="PF21834">
    <property type="entry name" value="DUF6894"/>
    <property type="match status" value="1"/>
</dbReference>
<dbReference type="AlphaFoldDB" id="A0AAV4ZIY5"/>
<dbReference type="InterPro" id="IPR054189">
    <property type="entry name" value="DUF6894"/>
</dbReference>